<dbReference type="GO" id="GO:0005795">
    <property type="term" value="C:Golgi stack"/>
    <property type="evidence" value="ECO:0007669"/>
    <property type="project" value="TreeGrafter"/>
</dbReference>
<dbReference type="InterPro" id="IPR003959">
    <property type="entry name" value="ATPase_AAA_core"/>
</dbReference>
<dbReference type="PANTHER" id="PTHR23078:SF3">
    <property type="entry name" value="VESICLE-FUSING ATPASE"/>
    <property type="match status" value="1"/>
</dbReference>
<sequence length="683" mass="77683">MNYRITQLTNISMGKINQVYLPPSSKLEITNISTEYFLIIDKNKIFAFNFNDEIPRGCIALNKIQREYLNKSLHSDCVNVDIIRKSALSPISLLRLSVEIINKDNREIERNKFVEIFKNMYLNFPFNKNQCFYFYEEYYGYKVTVSEILTVGEKDYGVLLGGTNVYVVSSGDRLTFIGNCGDNLLLKPDFNFESLGIGGLKKEFGIMFRRAFVQRVFTPEIIQRLGIQHVKGIMLYGPPGTGKTLIARQIGSLLNARPPKIVNGPEILNKYVGQSEENIRNLFLDAEEEYKKKKEKSSLHIIIFDEIDAICKSRGTSGSSGIGDQVVNQLLSKMDGVESLDNVLIIGMTNRLDLIDKALLRPGRFEIHIEISLPDEESRYEIFKIHTKQMEKSDFLETDVNLHELAKVTRNYTGAEITALVKSAVSYALERKVHEEKKDENIKIVGENNIKVTMTDFMMALEEVKPAFGVNEEEFSSFKKVYYELPSFTAATEIGSSFLTKVKTTNLYNTSSLLYFGSPGSGKTTIAVRVALNSGFPFIKVISPKDMVGLNEYEKVNFIKDKFYDAYKSEYSIILLDDIEGLIDFVGIGPRFSNSILQAIKIFIKTEAKNRLFVFGTASSIEVVRECGIYDCFYGHCEIKDVDFDDFERLSLQNKDFSKIRFEGNCPIKKLLSLLEFPDISNE</sequence>
<evidence type="ECO:0000313" key="11">
    <source>
        <dbReference type="Proteomes" id="UP000292362"/>
    </source>
</evidence>
<evidence type="ECO:0000256" key="3">
    <source>
        <dbReference type="ARBA" id="ARBA00022741"/>
    </source>
</evidence>
<keyword evidence="8" id="KW-0931">ER-Golgi transport</keyword>
<evidence type="ECO:0000313" key="10">
    <source>
        <dbReference type="EMBL" id="TBT98306.1"/>
    </source>
</evidence>
<evidence type="ECO:0000256" key="5">
    <source>
        <dbReference type="ARBA" id="ARBA00022927"/>
    </source>
</evidence>
<dbReference type="GO" id="GO:0016887">
    <property type="term" value="F:ATP hydrolysis activity"/>
    <property type="evidence" value="ECO:0007669"/>
    <property type="project" value="InterPro"/>
</dbReference>
<keyword evidence="8" id="KW-0378">Hydrolase</keyword>
<dbReference type="SUPFAM" id="SSF52540">
    <property type="entry name" value="P-loop containing nucleoside triphosphate hydrolases"/>
    <property type="match status" value="2"/>
</dbReference>
<dbReference type="GO" id="GO:0035494">
    <property type="term" value="P:SNARE complex disassembly"/>
    <property type="evidence" value="ECO:0007669"/>
    <property type="project" value="InterPro"/>
</dbReference>
<comment type="caution">
    <text evidence="10">The sequence shown here is derived from an EMBL/GenBank/DDBJ whole genome shotgun (WGS) entry which is preliminary data.</text>
</comment>
<evidence type="ECO:0000256" key="6">
    <source>
        <dbReference type="ARBA" id="ARBA00056429"/>
    </source>
</evidence>
<evidence type="ECO:0000259" key="9">
    <source>
        <dbReference type="SMART" id="SM00382"/>
    </source>
</evidence>
<evidence type="ECO:0000256" key="7">
    <source>
        <dbReference type="RuleBase" id="RU003651"/>
    </source>
</evidence>
<comment type="subcellular location">
    <subcellularLocation>
        <location evidence="8">Cytoplasm</location>
    </subcellularLocation>
</comment>
<comment type="function">
    <text evidence="6 8">Required for vesicle-mediated transport. Catalyzes the fusion of transport vesicles within the Golgi cisternae. Is also required for transport from the endoplasmic reticulum to the Golgi stack. Seems to function as a fusion protein required for the delivery of cargo proteins to all compartments of the Golgi stack independent of vesicle origin.</text>
</comment>
<dbReference type="PANTHER" id="PTHR23078">
    <property type="entry name" value="VESICULAR-FUSION PROTEIN NSF"/>
    <property type="match status" value="1"/>
</dbReference>
<name>A0A4Q9KU66_9MICR</name>
<dbReference type="EMBL" id="PITJ01001811">
    <property type="protein sequence ID" value="TBT98306.1"/>
    <property type="molecule type" value="Genomic_DNA"/>
</dbReference>
<evidence type="ECO:0000256" key="8">
    <source>
        <dbReference type="RuleBase" id="RU367045"/>
    </source>
</evidence>
<evidence type="ECO:0000256" key="4">
    <source>
        <dbReference type="ARBA" id="ARBA00022840"/>
    </source>
</evidence>
<dbReference type="Pfam" id="PF00004">
    <property type="entry name" value="AAA"/>
    <property type="match status" value="2"/>
</dbReference>
<dbReference type="VEuPathDB" id="MicrosporidiaDB:CWI37_1811p0010"/>
<protein>
    <recommendedName>
        <fullName evidence="8">Vesicular-fusion protein SEC18</fullName>
    </recommendedName>
</protein>
<evidence type="ECO:0000256" key="2">
    <source>
        <dbReference type="ARBA" id="ARBA00022448"/>
    </source>
</evidence>
<gene>
    <name evidence="10" type="ORF">CWI37_1811p0010</name>
</gene>
<dbReference type="InterPro" id="IPR029067">
    <property type="entry name" value="CDC48_domain_2-like_sf"/>
</dbReference>
<keyword evidence="4 7" id="KW-0067">ATP-binding</keyword>
<dbReference type="FunFam" id="3.40.50.300:FF:000154">
    <property type="entry name" value="Vesicle-fusing ATPase 1"/>
    <property type="match status" value="1"/>
</dbReference>
<feature type="domain" description="AAA+ ATPase" evidence="9">
    <location>
        <begin position="229"/>
        <end position="375"/>
    </location>
</feature>
<feature type="domain" description="AAA+ ATPase" evidence="9">
    <location>
        <begin position="509"/>
        <end position="643"/>
    </location>
</feature>
<dbReference type="InterPro" id="IPR039812">
    <property type="entry name" value="Vesicle-fus_ATPase"/>
</dbReference>
<dbReference type="FunFam" id="1.10.8.60:FF:000127">
    <property type="entry name" value="Vesicular-fusion protein SEC18"/>
    <property type="match status" value="1"/>
</dbReference>
<dbReference type="Proteomes" id="UP000292362">
    <property type="component" value="Unassembled WGS sequence"/>
</dbReference>
<keyword evidence="8" id="KW-0963">Cytoplasm</keyword>
<accession>A0A4Q9KU66</accession>
<dbReference type="Gene3D" id="1.10.8.60">
    <property type="match status" value="1"/>
</dbReference>
<dbReference type="SUPFAM" id="SSF54585">
    <property type="entry name" value="Cdc48 domain 2-like"/>
    <property type="match status" value="1"/>
</dbReference>
<dbReference type="InterPro" id="IPR027417">
    <property type="entry name" value="P-loop_NTPase"/>
</dbReference>
<proteinExistence type="inferred from homology"/>
<dbReference type="GO" id="GO:0005524">
    <property type="term" value="F:ATP binding"/>
    <property type="evidence" value="ECO:0007669"/>
    <property type="project" value="UniProtKB-UniRule"/>
</dbReference>
<dbReference type="CDD" id="cd00009">
    <property type="entry name" value="AAA"/>
    <property type="match status" value="1"/>
</dbReference>
<reference evidence="10 11" key="1">
    <citation type="submission" date="2017-12" db="EMBL/GenBank/DDBJ databases">
        <authorList>
            <person name="Pombert J.-F."/>
            <person name="Haag K.L."/>
            <person name="Ebert D."/>
        </authorList>
    </citation>
    <scope>NUCLEOTIDE SEQUENCE [LARGE SCALE GENOMIC DNA]</scope>
    <source>
        <strain evidence="10">FI-OER-3-3</strain>
    </source>
</reference>
<keyword evidence="3 7" id="KW-0547">Nucleotide-binding</keyword>
<keyword evidence="2 8" id="KW-0813">Transport</keyword>
<dbReference type="AlphaFoldDB" id="A0A4Q9KU66"/>
<keyword evidence="5 8" id="KW-0653">Protein transport</keyword>
<dbReference type="SMART" id="SM00382">
    <property type="entry name" value="AAA"/>
    <property type="match status" value="2"/>
</dbReference>
<dbReference type="FunFam" id="3.40.50.300:FF:000166">
    <property type="entry name" value="vesicle-fusing ATPase isoform X1"/>
    <property type="match status" value="1"/>
</dbReference>
<organism evidence="10 11">
    <name type="scientific">Hamiltosporidium tvaerminnensis</name>
    <dbReference type="NCBI Taxonomy" id="1176355"/>
    <lineage>
        <taxon>Eukaryota</taxon>
        <taxon>Fungi</taxon>
        <taxon>Fungi incertae sedis</taxon>
        <taxon>Microsporidia</taxon>
        <taxon>Dubosqiidae</taxon>
        <taxon>Hamiltosporidium</taxon>
    </lineage>
</organism>
<dbReference type="GO" id="GO:0043001">
    <property type="term" value="P:Golgi to plasma membrane protein transport"/>
    <property type="evidence" value="ECO:0007669"/>
    <property type="project" value="TreeGrafter"/>
</dbReference>
<dbReference type="InterPro" id="IPR003593">
    <property type="entry name" value="AAA+_ATPase"/>
</dbReference>
<dbReference type="InterPro" id="IPR041569">
    <property type="entry name" value="AAA_lid_3"/>
</dbReference>
<dbReference type="PROSITE" id="PS00674">
    <property type="entry name" value="AAA"/>
    <property type="match status" value="1"/>
</dbReference>
<dbReference type="InterPro" id="IPR003960">
    <property type="entry name" value="ATPase_AAA_CS"/>
</dbReference>
<evidence type="ECO:0000256" key="1">
    <source>
        <dbReference type="ARBA" id="ARBA00006914"/>
    </source>
</evidence>
<dbReference type="Gene3D" id="3.40.50.300">
    <property type="entry name" value="P-loop containing nucleotide triphosphate hydrolases"/>
    <property type="match status" value="2"/>
</dbReference>
<dbReference type="Pfam" id="PF17862">
    <property type="entry name" value="AAA_lid_3"/>
    <property type="match status" value="1"/>
</dbReference>
<comment type="similarity">
    <text evidence="1 7">Belongs to the AAA ATPase family.</text>
</comment>
<dbReference type="GO" id="GO:0006891">
    <property type="term" value="P:intra-Golgi vesicle-mediated transport"/>
    <property type="evidence" value="ECO:0007669"/>
    <property type="project" value="TreeGrafter"/>
</dbReference>